<keyword evidence="2" id="KW-0472">Membrane</keyword>
<reference evidence="3 4" key="1">
    <citation type="submission" date="2016-10" db="EMBL/GenBank/DDBJ databases">
        <authorList>
            <person name="de Groot N.N."/>
        </authorList>
    </citation>
    <scope>NUCLEOTIDE SEQUENCE [LARGE SCALE GENOMIC DNA]</scope>
    <source>
        <strain evidence="3 4">DSM 45317</strain>
    </source>
</reference>
<evidence type="ECO:0000256" key="2">
    <source>
        <dbReference type="SAM" id="Phobius"/>
    </source>
</evidence>
<sequence length="111" mass="12103">MTWVGGRIGSWTFVVVIAVLLEVGMVAAIRQDEVDGAVAVLGVVVSGLVLLGLSVLLMTVRRADRVAQELALHHLEATRRTAAELEELRGQVERLAVDVARLNARLRAWPR</sequence>
<evidence type="ECO:0000313" key="3">
    <source>
        <dbReference type="EMBL" id="SFL57233.1"/>
    </source>
</evidence>
<keyword evidence="4" id="KW-1185">Reference proteome</keyword>
<evidence type="ECO:0000256" key="1">
    <source>
        <dbReference type="SAM" id="Coils"/>
    </source>
</evidence>
<name>A0A1I4ITC1_9ACTN</name>
<feature type="coiled-coil region" evidence="1">
    <location>
        <begin position="75"/>
        <end position="105"/>
    </location>
</feature>
<dbReference type="AlphaFoldDB" id="A0A1I4ITC1"/>
<gene>
    <name evidence="3" type="ORF">SAMN04488085_113110</name>
</gene>
<organism evidence="3 4">
    <name type="scientific">Geodermatophilus ruber</name>
    <dbReference type="NCBI Taxonomy" id="504800"/>
    <lineage>
        <taxon>Bacteria</taxon>
        <taxon>Bacillati</taxon>
        <taxon>Actinomycetota</taxon>
        <taxon>Actinomycetes</taxon>
        <taxon>Geodermatophilales</taxon>
        <taxon>Geodermatophilaceae</taxon>
        <taxon>Geodermatophilus</taxon>
    </lineage>
</organism>
<feature type="transmembrane region" description="Helical" evidence="2">
    <location>
        <begin position="36"/>
        <end position="60"/>
    </location>
</feature>
<keyword evidence="1" id="KW-0175">Coiled coil</keyword>
<dbReference type="Proteomes" id="UP000199152">
    <property type="component" value="Unassembled WGS sequence"/>
</dbReference>
<accession>A0A1I4ITC1</accession>
<protein>
    <submittedName>
        <fullName evidence="3">Uncharacterized protein</fullName>
    </submittedName>
</protein>
<evidence type="ECO:0000313" key="4">
    <source>
        <dbReference type="Proteomes" id="UP000199152"/>
    </source>
</evidence>
<dbReference type="EMBL" id="FOSW01000013">
    <property type="protein sequence ID" value="SFL57233.1"/>
    <property type="molecule type" value="Genomic_DNA"/>
</dbReference>
<dbReference type="InParanoid" id="A0A1I4ITC1"/>
<keyword evidence="2" id="KW-1133">Transmembrane helix</keyword>
<keyword evidence="2" id="KW-0812">Transmembrane</keyword>
<proteinExistence type="predicted"/>
<feature type="transmembrane region" description="Helical" evidence="2">
    <location>
        <begin position="12"/>
        <end position="30"/>
    </location>
</feature>
<dbReference type="STRING" id="504800.SAMN04488085_113110"/>